<dbReference type="GeneID" id="66344137"/>
<dbReference type="STRING" id="1520.LF65_01272"/>
<dbReference type="PIRSF" id="PIRSF006004">
    <property type="entry name" value="CHP00048"/>
    <property type="match status" value="1"/>
</dbReference>
<dbReference type="InterPro" id="IPR007197">
    <property type="entry name" value="rSAM"/>
</dbReference>
<dbReference type="PANTHER" id="PTHR30544">
    <property type="entry name" value="23S RRNA METHYLTRANSFERASE"/>
    <property type="match status" value="1"/>
</dbReference>
<dbReference type="Proteomes" id="UP001194098">
    <property type="component" value="Unassembled WGS sequence"/>
</dbReference>
<evidence type="ECO:0000256" key="6">
    <source>
        <dbReference type="ARBA" id="ARBA00022679"/>
    </source>
</evidence>
<dbReference type="GO" id="GO:0046872">
    <property type="term" value="F:metal ion binding"/>
    <property type="evidence" value="ECO:0007669"/>
    <property type="project" value="UniProtKB-KW"/>
</dbReference>
<dbReference type="GO" id="GO:0005737">
    <property type="term" value="C:cytoplasm"/>
    <property type="evidence" value="ECO:0007669"/>
    <property type="project" value="UniProtKB-SubCell"/>
</dbReference>
<dbReference type="OMA" id="GTIKWAM"/>
<comment type="catalytic activity">
    <reaction evidence="12">
        <text>adenosine(37) in tRNA + 2 reduced [2Fe-2S]-[ferredoxin] + 2 S-adenosyl-L-methionine = 2-methyladenosine(37) in tRNA + 5'-deoxyadenosine + L-methionine + 2 oxidized [2Fe-2S]-[ferredoxin] + S-adenosyl-L-homocysteine</text>
        <dbReference type="Rhea" id="RHEA:43332"/>
        <dbReference type="Rhea" id="RHEA-COMP:10000"/>
        <dbReference type="Rhea" id="RHEA-COMP:10001"/>
        <dbReference type="Rhea" id="RHEA-COMP:10162"/>
        <dbReference type="Rhea" id="RHEA-COMP:10485"/>
        <dbReference type="ChEBI" id="CHEBI:17319"/>
        <dbReference type="ChEBI" id="CHEBI:33737"/>
        <dbReference type="ChEBI" id="CHEBI:33738"/>
        <dbReference type="ChEBI" id="CHEBI:57844"/>
        <dbReference type="ChEBI" id="CHEBI:57856"/>
        <dbReference type="ChEBI" id="CHEBI:59789"/>
        <dbReference type="ChEBI" id="CHEBI:74411"/>
        <dbReference type="ChEBI" id="CHEBI:74497"/>
        <dbReference type="EC" id="2.1.1.192"/>
    </reaction>
</comment>
<evidence type="ECO:0000256" key="9">
    <source>
        <dbReference type="ARBA" id="ARBA00022723"/>
    </source>
</evidence>
<keyword evidence="6 12" id="KW-0808">Transferase</keyword>
<dbReference type="SFLD" id="SFLDS00029">
    <property type="entry name" value="Radical_SAM"/>
    <property type="match status" value="1"/>
</dbReference>
<dbReference type="EC" id="2.1.1.192" evidence="12"/>
<dbReference type="EMBL" id="JABAGV010000045">
    <property type="protein sequence ID" value="MBC2476193.1"/>
    <property type="molecule type" value="Genomic_DNA"/>
</dbReference>
<evidence type="ECO:0000256" key="5">
    <source>
        <dbReference type="ARBA" id="ARBA00022603"/>
    </source>
</evidence>
<keyword evidence="11 12" id="KW-0411">Iron-sulfur</keyword>
<dbReference type="NCBIfam" id="TIGR00048">
    <property type="entry name" value="rRNA_mod_RlmN"/>
    <property type="match status" value="1"/>
</dbReference>
<dbReference type="SFLD" id="SFLDG01062">
    <property type="entry name" value="methyltransferase_(Class_A)"/>
    <property type="match status" value="1"/>
</dbReference>
<dbReference type="InterPro" id="IPR040072">
    <property type="entry name" value="Methyltransferase_A"/>
</dbReference>
<dbReference type="EMBL" id="JADOEF010000003">
    <property type="protein sequence ID" value="MBF7811772.1"/>
    <property type="molecule type" value="Genomic_DNA"/>
</dbReference>
<comment type="miscellaneous">
    <text evidence="12">Reaction proceeds by a ping-pong mechanism involving intermediate methylation of a conserved cysteine residue.</text>
</comment>
<feature type="binding site" evidence="12">
    <location>
        <position position="288"/>
    </location>
    <ligand>
        <name>S-adenosyl-L-methionine</name>
        <dbReference type="ChEBI" id="CHEBI:59789"/>
    </ligand>
</feature>
<evidence type="ECO:0000256" key="4">
    <source>
        <dbReference type="ARBA" id="ARBA00022552"/>
    </source>
</evidence>
<dbReference type="PANTHER" id="PTHR30544:SF5">
    <property type="entry name" value="RADICAL SAM CORE DOMAIN-CONTAINING PROTEIN"/>
    <property type="match status" value="1"/>
</dbReference>
<keyword evidence="7 12" id="KW-0949">S-adenosyl-L-methionine</keyword>
<dbReference type="GO" id="GO:0070475">
    <property type="term" value="P:rRNA base methylation"/>
    <property type="evidence" value="ECO:0007669"/>
    <property type="project" value="UniProtKB-UniRule"/>
</dbReference>
<dbReference type="GO" id="GO:0051539">
    <property type="term" value="F:4 iron, 4 sulfur cluster binding"/>
    <property type="evidence" value="ECO:0007669"/>
    <property type="project" value="UniProtKB-UniRule"/>
</dbReference>
<dbReference type="GO" id="GO:0000049">
    <property type="term" value="F:tRNA binding"/>
    <property type="evidence" value="ECO:0007669"/>
    <property type="project" value="UniProtKB-UniRule"/>
</dbReference>
<dbReference type="SMR" id="A0A0B5QAB1"/>
<organism evidence="14 17">
    <name type="scientific">Clostridium beijerinckii</name>
    <name type="common">Clostridium MP</name>
    <dbReference type="NCBI Taxonomy" id="1520"/>
    <lineage>
        <taxon>Bacteria</taxon>
        <taxon>Bacillati</taxon>
        <taxon>Bacillota</taxon>
        <taxon>Clostridia</taxon>
        <taxon>Eubacteriales</taxon>
        <taxon>Clostridiaceae</taxon>
        <taxon>Clostridium</taxon>
    </lineage>
</organism>
<dbReference type="Proteomes" id="UP000031866">
    <property type="component" value="Chromosome"/>
</dbReference>
<dbReference type="InterPro" id="IPR004383">
    <property type="entry name" value="rRNA_lsu_MTrfase_RlmN/Cfr"/>
</dbReference>
<protein>
    <recommendedName>
        <fullName evidence="12">Probable dual-specificity RNA methyltransferase RlmN</fullName>
        <ecNumber evidence="12">2.1.1.192</ecNumber>
    </recommendedName>
    <alternativeName>
        <fullName evidence="12">23S rRNA (adenine(2503)-C(2))-methyltransferase</fullName>
    </alternativeName>
    <alternativeName>
        <fullName evidence="12">23S rRNA m2A2503 methyltransferase</fullName>
    </alternativeName>
    <alternativeName>
        <fullName evidence="12">Ribosomal RNA large subunit methyltransferase N</fullName>
    </alternativeName>
    <alternativeName>
        <fullName evidence="12">tRNA (adenine(37)-C(2))-methyltransferase</fullName>
    </alternativeName>
    <alternativeName>
        <fullName evidence="12">tRNA m2A37 methyltransferase</fullName>
    </alternativeName>
</protein>
<evidence type="ECO:0000256" key="11">
    <source>
        <dbReference type="ARBA" id="ARBA00023014"/>
    </source>
</evidence>
<dbReference type="KEGG" id="cbei:LF65_01272"/>
<reference evidence="15" key="3">
    <citation type="submission" date="2020-04" db="EMBL/GenBank/DDBJ databases">
        <authorList>
            <person name="Brown S."/>
        </authorList>
    </citation>
    <scope>NUCLEOTIDE SEQUENCE</scope>
    <source>
        <strain evidence="15">DJ015</strain>
    </source>
</reference>
<evidence type="ECO:0000259" key="13">
    <source>
        <dbReference type="PROSITE" id="PS51918"/>
    </source>
</evidence>
<feature type="active site" description="S-methylcysteine intermediate" evidence="12">
    <location>
        <position position="331"/>
    </location>
</feature>
<evidence type="ECO:0000256" key="2">
    <source>
        <dbReference type="ARBA" id="ARBA00022485"/>
    </source>
</evidence>
<dbReference type="GO" id="GO:0030488">
    <property type="term" value="P:tRNA methylation"/>
    <property type="evidence" value="ECO:0007669"/>
    <property type="project" value="UniProtKB-UniRule"/>
</dbReference>
<comment type="subcellular location">
    <subcellularLocation>
        <location evidence="1 12">Cytoplasm</location>
    </subcellularLocation>
</comment>
<sequence length="353" mass="40120">MNNLLDFTLEELKAWMKENGESAFRGQQILSWIYKGVKEFDNMKNIPKPLVQKLKENFFVGLPKIIEVYKSNIDGTEKFLLGFKDGNLIESVLMRYKHGNSICISTQVGCAMGCKFCASTIEGKVRNLTTGEILSQIMVVQDYINERISNVVLMGSGEPLDNYNNVIKFLEIVSAEYALNIGQRHITLSTCGIVPKIYELADKELSITLALSLHAFSNDKRKEIMPIANRYSIEEILEACRYYINKTNRRITFEYALVKDVNDGREDAKALGKLLKGMLCHVNLIPVNEIKENTYKRSSKKAIEDFSEILKNHGIEVTTRREMGSDINAACGQLRRSYINTQEIEGEQNGRFS</sequence>
<comment type="similarity">
    <text evidence="12">Belongs to the radical SAM superfamily. RlmN family.</text>
</comment>
<evidence type="ECO:0000313" key="17">
    <source>
        <dbReference type="Proteomes" id="UP000031866"/>
    </source>
</evidence>
<evidence type="ECO:0000256" key="8">
    <source>
        <dbReference type="ARBA" id="ARBA00022694"/>
    </source>
</evidence>
<feature type="binding site" evidence="12">
    <location>
        <position position="189"/>
    </location>
    <ligand>
        <name>S-adenosyl-L-methionine</name>
        <dbReference type="ChEBI" id="CHEBI:59789"/>
    </ligand>
</feature>
<dbReference type="EMBL" id="CP010086">
    <property type="protein sequence ID" value="AJG97885.1"/>
    <property type="molecule type" value="Genomic_DNA"/>
</dbReference>
<keyword evidence="8 12" id="KW-0819">tRNA processing</keyword>
<evidence type="ECO:0000313" key="15">
    <source>
        <dbReference type="EMBL" id="MBC2476193.1"/>
    </source>
</evidence>
<dbReference type="Proteomes" id="UP000631418">
    <property type="component" value="Unassembled WGS sequence"/>
</dbReference>
<dbReference type="InterPro" id="IPR027492">
    <property type="entry name" value="RNA_MTrfase_RlmN"/>
</dbReference>
<feature type="binding site" evidence="12">
    <location>
        <begin position="212"/>
        <end position="214"/>
    </location>
    <ligand>
        <name>S-adenosyl-L-methionine</name>
        <dbReference type="ChEBI" id="CHEBI:59789"/>
    </ligand>
</feature>
<evidence type="ECO:0000256" key="3">
    <source>
        <dbReference type="ARBA" id="ARBA00022490"/>
    </source>
</evidence>
<dbReference type="InterPro" id="IPR013785">
    <property type="entry name" value="Aldolase_TIM"/>
</dbReference>
<reference evidence="15" key="5">
    <citation type="journal article" date="2022" name="Nat. Biotechnol.">
        <title>Carbon-negative production of acetone and isopropanol by gas fermentation at industrial pilot scale.</title>
        <authorList>
            <person name="Liew F.E."/>
            <person name="Nogle R."/>
            <person name="Abdalla T."/>
            <person name="Rasor B.J."/>
            <person name="Canter C."/>
            <person name="Jensen R.O."/>
            <person name="Wang L."/>
            <person name="Strutz J."/>
            <person name="Chirania P."/>
            <person name="De Tissera S."/>
            <person name="Mueller A.P."/>
            <person name="Ruan Z."/>
            <person name="Gao A."/>
            <person name="Tran L."/>
            <person name="Engle N.L."/>
            <person name="Bromley J.C."/>
            <person name="Daniell J."/>
            <person name="Conrado R."/>
            <person name="Tschaplinski T.J."/>
            <person name="Giannone R.J."/>
            <person name="Hettich R.L."/>
            <person name="Karim A.S."/>
            <person name="Simpson S.D."/>
            <person name="Brown S.D."/>
            <person name="Leang C."/>
            <person name="Jewett M.C."/>
            <person name="Kopke M."/>
        </authorList>
    </citation>
    <scope>NUCLEOTIDE SEQUENCE</scope>
    <source>
        <strain evidence="15">DJ015</strain>
    </source>
</reference>
<comment type="caution">
    <text evidence="12">Lacks conserved residue(s) required for the propagation of feature annotation.</text>
</comment>
<comment type="function">
    <text evidence="12">Specifically methylates position 2 of adenine 2503 in 23S rRNA and position 2 of adenine 37 in tRNAs.</text>
</comment>
<keyword evidence="4 12" id="KW-0698">rRNA processing</keyword>
<comment type="cofactor">
    <cofactor evidence="12">
        <name>[4Fe-4S] cluster</name>
        <dbReference type="ChEBI" id="CHEBI:49883"/>
    </cofactor>
    <text evidence="12">Binds 1 [4Fe-4S] cluster. The cluster is coordinated with 3 cysteines and an exchangeable S-adenosyl-L-methionine.</text>
</comment>
<feature type="binding site" evidence="12">
    <location>
        <begin position="157"/>
        <end position="158"/>
    </location>
    <ligand>
        <name>S-adenosyl-L-methionine</name>
        <dbReference type="ChEBI" id="CHEBI:59789"/>
    </ligand>
</feature>
<accession>A0A0B5QAB1</accession>
<dbReference type="GO" id="GO:0070040">
    <property type="term" value="F:rRNA (adenine(2503)-C2-)-methyltransferase activity"/>
    <property type="evidence" value="ECO:0007669"/>
    <property type="project" value="UniProtKB-UniRule"/>
</dbReference>
<dbReference type="SFLD" id="SFLDF00275">
    <property type="entry name" value="adenosine_C2_methyltransferase"/>
    <property type="match status" value="1"/>
</dbReference>
<reference evidence="17" key="1">
    <citation type="submission" date="2014-12" db="EMBL/GenBank/DDBJ databases">
        <title>Genome sequence of Clostridium beijerinckii strain 59B.</title>
        <authorList>
            <person name="Little G.T."/>
            <person name="Minton N.P."/>
        </authorList>
    </citation>
    <scope>NUCLEOTIDE SEQUENCE [LARGE SCALE GENOMIC DNA]</scope>
    <source>
        <strain evidence="17">59B</strain>
    </source>
</reference>
<feature type="binding site" evidence="12">
    <location>
        <position position="114"/>
    </location>
    <ligand>
        <name>[4Fe-4S] cluster</name>
        <dbReference type="ChEBI" id="CHEBI:49883"/>
        <note>4Fe-4S-S-AdoMet</note>
    </ligand>
</feature>
<evidence type="ECO:0000313" key="14">
    <source>
        <dbReference type="EMBL" id="AJG97885.1"/>
    </source>
</evidence>
<name>A0A0B5QAB1_CLOBE</name>
<dbReference type="GO" id="GO:0002935">
    <property type="term" value="F:tRNA (adenine(37)-C2)-methyltransferase activity"/>
    <property type="evidence" value="ECO:0007669"/>
    <property type="project" value="UniProtKB-UniRule"/>
</dbReference>
<dbReference type="SUPFAM" id="SSF102114">
    <property type="entry name" value="Radical SAM enzymes"/>
    <property type="match status" value="1"/>
</dbReference>
<dbReference type="OrthoDB" id="9793973at2"/>
<evidence type="ECO:0000256" key="10">
    <source>
        <dbReference type="ARBA" id="ARBA00023004"/>
    </source>
</evidence>
<dbReference type="InterPro" id="IPR058240">
    <property type="entry name" value="rSAM_sf"/>
</dbReference>
<keyword evidence="12" id="KW-1015">Disulfide bond</keyword>
<reference evidence="14" key="2">
    <citation type="submission" date="2016-02" db="EMBL/GenBank/DDBJ databases">
        <title>Genome sequence of Clostridium beijerinckii strain 59B.</title>
        <authorList>
            <person name="Little G.T."/>
            <person name="Minton N.P."/>
        </authorList>
    </citation>
    <scope>NUCLEOTIDE SEQUENCE</scope>
    <source>
        <strain evidence="14">NCIMB 14988</strain>
    </source>
</reference>
<dbReference type="Gene3D" id="3.20.20.70">
    <property type="entry name" value="Aldolase class I"/>
    <property type="match status" value="1"/>
</dbReference>
<keyword evidence="2 12" id="KW-0004">4Fe-4S</keyword>
<feature type="domain" description="Radical SAM core" evidence="13">
    <location>
        <begin position="96"/>
        <end position="326"/>
    </location>
</feature>
<dbReference type="Pfam" id="PF21016">
    <property type="entry name" value="RlmN_N"/>
    <property type="match status" value="1"/>
</dbReference>
<gene>
    <name evidence="12 15" type="primary">rlmN</name>
    <name evidence="15" type="ORF">HGI39_16085</name>
    <name evidence="16" type="ORF">IS491_24580</name>
    <name evidence="14" type="ORF">LF65_01272</name>
</gene>
<feature type="binding site" evidence="12">
    <location>
        <position position="110"/>
    </location>
    <ligand>
        <name>[4Fe-4S] cluster</name>
        <dbReference type="ChEBI" id="CHEBI:49883"/>
        <note>4Fe-4S-S-AdoMet</note>
    </ligand>
</feature>
<dbReference type="Gene3D" id="1.10.150.530">
    <property type="match status" value="1"/>
</dbReference>
<dbReference type="Pfam" id="PF04055">
    <property type="entry name" value="Radical_SAM"/>
    <property type="match status" value="1"/>
</dbReference>
<keyword evidence="5 12" id="KW-0489">Methyltransferase</keyword>
<feature type="binding site" evidence="12">
    <location>
        <position position="117"/>
    </location>
    <ligand>
        <name>[4Fe-4S] cluster</name>
        <dbReference type="ChEBI" id="CHEBI:49883"/>
        <note>4Fe-4S-S-AdoMet</note>
    </ligand>
</feature>
<keyword evidence="10 12" id="KW-0408">Iron</keyword>
<comment type="catalytic activity">
    <reaction evidence="12">
        <text>adenosine(2503) in 23S rRNA + 2 reduced [2Fe-2S]-[ferredoxin] + 2 S-adenosyl-L-methionine = 2-methyladenosine(2503) in 23S rRNA + 5'-deoxyadenosine + L-methionine + 2 oxidized [2Fe-2S]-[ferredoxin] + S-adenosyl-L-homocysteine</text>
        <dbReference type="Rhea" id="RHEA:42916"/>
        <dbReference type="Rhea" id="RHEA-COMP:10000"/>
        <dbReference type="Rhea" id="RHEA-COMP:10001"/>
        <dbReference type="Rhea" id="RHEA-COMP:10152"/>
        <dbReference type="Rhea" id="RHEA-COMP:10282"/>
        <dbReference type="ChEBI" id="CHEBI:17319"/>
        <dbReference type="ChEBI" id="CHEBI:33737"/>
        <dbReference type="ChEBI" id="CHEBI:33738"/>
        <dbReference type="ChEBI" id="CHEBI:57844"/>
        <dbReference type="ChEBI" id="CHEBI:57856"/>
        <dbReference type="ChEBI" id="CHEBI:59789"/>
        <dbReference type="ChEBI" id="CHEBI:74411"/>
        <dbReference type="ChEBI" id="CHEBI:74497"/>
        <dbReference type="EC" id="2.1.1.192"/>
    </reaction>
</comment>
<dbReference type="GO" id="GO:0019843">
    <property type="term" value="F:rRNA binding"/>
    <property type="evidence" value="ECO:0007669"/>
    <property type="project" value="UniProtKB-UniRule"/>
</dbReference>
<dbReference type="InterPro" id="IPR048641">
    <property type="entry name" value="RlmN_N"/>
</dbReference>
<dbReference type="CDD" id="cd01335">
    <property type="entry name" value="Radical_SAM"/>
    <property type="match status" value="1"/>
</dbReference>
<evidence type="ECO:0000256" key="1">
    <source>
        <dbReference type="ARBA" id="ARBA00004496"/>
    </source>
</evidence>
<keyword evidence="9 12" id="KW-0479">Metal-binding</keyword>
<reference evidence="16" key="4">
    <citation type="submission" date="2020-11" db="EMBL/GenBank/DDBJ databases">
        <authorList>
            <person name="Thieme N."/>
            <person name="Liebl W."/>
            <person name="Zverlov V."/>
        </authorList>
    </citation>
    <scope>NUCLEOTIDE SEQUENCE</scope>
    <source>
        <strain evidence="16">NT08</strain>
    </source>
</reference>
<dbReference type="AlphaFoldDB" id="A0A0B5QAB1"/>
<evidence type="ECO:0000256" key="7">
    <source>
        <dbReference type="ARBA" id="ARBA00022691"/>
    </source>
</evidence>
<feature type="active site" description="Proton acceptor" evidence="12">
    <location>
        <position position="90"/>
    </location>
</feature>
<dbReference type="FunFam" id="3.20.20.70:FF:000014">
    <property type="entry name" value="Probable dual-specificity RNA methyltransferase RlmN"/>
    <property type="match status" value="1"/>
</dbReference>
<dbReference type="RefSeq" id="WP_011968489.1">
    <property type="nucleotide sequence ID" value="NZ_BKAK01000087.1"/>
</dbReference>
<proteinExistence type="inferred from homology"/>
<evidence type="ECO:0000256" key="12">
    <source>
        <dbReference type="HAMAP-Rule" id="MF_01849"/>
    </source>
</evidence>
<dbReference type="HAMAP" id="MF_01849">
    <property type="entry name" value="RNA_methyltr_RlmN"/>
    <property type="match status" value="1"/>
</dbReference>
<keyword evidence="3 12" id="KW-0963">Cytoplasm</keyword>
<evidence type="ECO:0000313" key="16">
    <source>
        <dbReference type="EMBL" id="MBF7811772.1"/>
    </source>
</evidence>
<dbReference type="PROSITE" id="PS51918">
    <property type="entry name" value="RADICAL_SAM"/>
    <property type="match status" value="1"/>
</dbReference>